<gene>
    <name evidence="2" type="ORF">HNR68_002548</name>
</gene>
<dbReference type="InterPro" id="IPR051531">
    <property type="entry name" value="N-acetyltransferase"/>
</dbReference>
<dbReference type="InterPro" id="IPR000182">
    <property type="entry name" value="GNAT_dom"/>
</dbReference>
<dbReference type="PROSITE" id="PS51186">
    <property type="entry name" value="GNAT"/>
    <property type="match status" value="1"/>
</dbReference>
<dbReference type="EMBL" id="JACCFJ010000001">
    <property type="protein sequence ID" value="NYI83918.1"/>
    <property type="molecule type" value="Genomic_DNA"/>
</dbReference>
<evidence type="ECO:0000259" key="1">
    <source>
        <dbReference type="PROSITE" id="PS51186"/>
    </source>
</evidence>
<dbReference type="Pfam" id="PF13302">
    <property type="entry name" value="Acetyltransf_3"/>
    <property type="match status" value="1"/>
</dbReference>
<comment type="caution">
    <text evidence="2">The sequence shown here is derived from an EMBL/GenBank/DDBJ whole genome shotgun (WGS) entry which is preliminary data.</text>
</comment>
<accession>A0A853AIT4</accession>
<dbReference type="PANTHER" id="PTHR43792">
    <property type="entry name" value="GNAT FAMILY, PUTATIVE (AFU_ORTHOLOGUE AFUA_3G00765)-RELATED-RELATED"/>
    <property type="match status" value="1"/>
</dbReference>
<sequence>MLTGRVVARPVRTDRLDLEPLRTEHADEMSEVLGSPELYAFIGGAPLTAPELRARYERVLAGPPDPATSWCNWVVRLRAEDRLVGAVQATITPGHPGPAALIAWTVGTAWQRRGIATEAARALVDWLRQVPVRGVLAHIHPDHHASAAVAAAAGLEPTADSHDGEVVWRRTLHRT</sequence>
<dbReference type="SUPFAM" id="SSF55729">
    <property type="entry name" value="Acyl-CoA N-acyltransferases (Nat)"/>
    <property type="match status" value="1"/>
</dbReference>
<dbReference type="PANTHER" id="PTHR43792:SF1">
    <property type="entry name" value="N-ACETYLTRANSFERASE DOMAIN-CONTAINING PROTEIN"/>
    <property type="match status" value="1"/>
</dbReference>
<dbReference type="RefSeq" id="WP_343050108.1">
    <property type="nucleotide sequence ID" value="NZ_BAABFH010000001.1"/>
</dbReference>
<keyword evidence="2" id="KW-0808">Transferase</keyword>
<dbReference type="CDD" id="cd04301">
    <property type="entry name" value="NAT_SF"/>
    <property type="match status" value="1"/>
</dbReference>
<dbReference type="InterPro" id="IPR016181">
    <property type="entry name" value="Acyl_CoA_acyltransferase"/>
</dbReference>
<dbReference type="Gene3D" id="3.40.630.30">
    <property type="match status" value="1"/>
</dbReference>
<dbReference type="AlphaFoldDB" id="A0A853AIT4"/>
<name>A0A853AIT4_9PSEU</name>
<organism evidence="2 3">
    <name type="scientific">Saccharopolyspora hordei</name>
    <dbReference type="NCBI Taxonomy" id="1838"/>
    <lineage>
        <taxon>Bacteria</taxon>
        <taxon>Bacillati</taxon>
        <taxon>Actinomycetota</taxon>
        <taxon>Actinomycetes</taxon>
        <taxon>Pseudonocardiales</taxon>
        <taxon>Pseudonocardiaceae</taxon>
        <taxon>Saccharopolyspora</taxon>
    </lineage>
</organism>
<feature type="domain" description="N-acetyltransferase" evidence="1">
    <location>
        <begin position="16"/>
        <end position="173"/>
    </location>
</feature>
<dbReference type="Proteomes" id="UP000587002">
    <property type="component" value="Unassembled WGS sequence"/>
</dbReference>
<evidence type="ECO:0000313" key="3">
    <source>
        <dbReference type="Proteomes" id="UP000587002"/>
    </source>
</evidence>
<dbReference type="GO" id="GO:0016747">
    <property type="term" value="F:acyltransferase activity, transferring groups other than amino-acyl groups"/>
    <property type="evidence" value="ECO:0007669"/>
    <property type="project" value="InterPro"/>
</dbReference>
<proteinExistence type="predicted"/>
<protein>
    <submittedName>
        <fullName evidence="2">RimJ/RimL family protein N-acetyltransferase</fullName>
    </submittedName>
</protein>
<reference evidence="2 3" key="1">
    <citation type="submission" date="2020-07" db="EMBL/GenBank/DDBJ databases">
        <title>Sequencing the genomes of 1000 actinobacteria strains.</title>
        <authorList>
            <person name="Klenk H.-P."/>
        </authorList>
    </citation>
    <scope>NUCLEOTIDE SEQUENCE [LARGE SCALE GENOMIC DNA]</scope>
    <source>
        <strain evidence="2 3">DSM 44065</strain>
    </source>
</reference>
<evidence type="ECO:0000313" key="2">
    <source>
        <dbReference type="EMBL" id="NYI83918.1"/>
    </source>
</evidence>
<keyword evidence="3" id="KW-1185">Reference proteome</keyword>